<keyword evidence="3" id="KW-0732">Signal</keyword>
<organism evidence="5">
    <name type="scientific">Gaeumannomyces tritici (strain R3-111a-1)</name>
    <name type="common">Wheat and barley take-all root rot fungus</name>
    <name type="synonym">Gaeumannomyces graminis var. tritici</name>
    <dbReference type="NCBI Taxonomy" id="644352"/>
    <lineage>
        <taxon>Eukaryota</taxon>
        <taxon>Fungi</taxon>
        <taxon>Dikarya</taxon>
        <taxon>Ascomycota</taxon>
        <taxon>Pezizomycotina</taxon>
        <taxon>Sordariomycetes</taxon>
        <taxon>Sordariomycetidae</taxon>
        <taxon>Magnaporthales</taxon>
        <taxon>Magnaporthaceae</taxon>
        <taxon>Gaeumannomyces</taxon>
    </lineage>
</organism>
<sequence>MPSARRLRLLGTVAVAVFLTLLFMSRLRQAGGPDTDSLQGFYQKTKSAIDRAQAGGQAASKPGAGANPKGQHLHLDKDADGDVDEDDHKLTQEVTDRLKAAEQQAKELANSKAPNKPDAPGNVIGVGSSAVGQGKKKKTKETEHEVEEETGEDHKTADELDSILRKSPVIIFSKTYCPYSKRAKGLLLEKYAINPAPYVVELDEHPLGPQIQARLGTLTGRKTVPNIMINGKSIGGSDDIAELDRDKSLVTKIKSLGGKRVTMKERFSGDKASP</sequence>
<protein>
    <submittedName>
        <fullName evidence="5">Glutaredoxin-C4</fullName>
    </submittedName>
</protein>
<keyword evidence="7" id="KW-1185">Reference proteome</keyword>
<dbReference type="Pfam" id="PF00462">
    <property type="entry name" value="Glutaredoxin"/>
    <property type="match status" value="1"/>
</dbReference>
<dbReference type="VEuPathDB" id="FungiDB:GGTG_12845"/>
<evidence type="ECO:0000313" key="6">
    <source>
        <dbReference type="EnsemblFungi" id="EJT69225"/>
    </source>
</evidence>
<reference evidence="6" key="4">
    <citation type="journal article" date="2015" name="G3 (Bethesda)">
        <title>Genome sequences of three phytopathogenic species of the Magnaporthaceae family of fungi.</title>
        <authorList>
            <person name="Okagaki L.H."/>
            <person name="Nunes C.C."/>
            <person name="Sailsbery J."/>
            <person name="Clay B."/>
            <person name="Brown D."/>
            <person name="John T."/>
            <person name="Oh Y."/>
            <person name="Young N."/>
            <person name="Fitzgerald M."/>
            <person name="Haas B.J."/>
            <person name="Zeng Q."/>
            <person name="Young S."/>
            <person name="Adiconis X."/>
            <person name="Fan L."/>
            <person name="Levin J.Z."/>
            <person name="Mitchell T.K."/>
            <person name="Okubara P.A."/>
            <person name="Farman M.L."/>
            <person name="Kohn L.M."/>
            <person name="Birren B."/>
            <person name="Ma L.-J."/>
            <person name="Dean R.A."/>
        </authorList>
    </citation>
    <scope>NUCLEOTIDE SEQUENCE</scope>
    <source>
        <strain evidence="6">R3-111a-1</strain>
    </source>
</reference>
<feature type="region of interest" description="Disordered" evidence="2">
    <location>
        <begin position="103"/>
        <end position="159"/>
    </location>
</feature>
<reference evidence="5" key="2">
    <citation type="submission" date="2010-07" db="EMBL/GenBank/DDBJ databases">
        <authorList>
            <consortium name="The Broad Institute Genome Sequencing Platform"/>
            <consortium name="Broad Institute Genome Sequencing Center for Infectious Disease"/>
            <person name="Ma L.-J."/>
            <person name="Dead R."/>
            <person name="Young S."/>
            <person name="Zeng Q."/>
            <person name="Koehrsen M."/>
            <person name="Alvarado L."/>
            <person name="Berlin A."/>
            <person name="Chapman S.B."/>
            <person name="Chen Z."/>
            <person name="Freedman E."/>
            <person name="Gellesch M."/>
            <person name="Goldberg J."/>
            <person name="Griggs A."/>
            <person name="Gujja S."/>
            <person name="Heilman E.R."/>
            <person name="Heiman D."/>
            <person name="Hepburn T."/>
            <person name="Howarth C."/>
            <person name="Jen D."/>
            <person name="Larson L."/>
            <person name="Mehta T."/>
            <person name="Neiman D."/>
            <person name="Pearson M."/>
            <person name="Roberts A."/>
            <person name="Saif S."/>
            <person name="Shea T."/>
            <person name="Shenoy N."/>
            <person name="Sisk P."/>
            <person name="Stolte C."/>
            <person name="Sykes S."/>
            <person name="Walk T."/>
            <person name="White J."/>
            <person name="Yandava C."/>
            <person name="Haas B."/>
            <person name="Nusbaum C."/>
            <person name="Birren B."/>
        </authorList>
    </citation>
    <scope>NUCLEOTIDE SEQUENCE</scope>
    <source>
        <strain evidence="5">R3-111a-1</strain>
    </source>
</reference>
<dbReference type="OrthoDB" id="423313at2759"/>
<dbReference type="InterPro" id="IPR014025">
    <property type="entry name" value="Glutaredoxin_subgr"/>
</dbReference>
<evidence type="ECO:0000313" key="7">
    <source>
        <dbReference type="Proteomes" id="UP000006039"/>
    </source>
</evidence>
<dbReference type="SUPFAM" id="SSF52833">
    <property type="entry name" value="Thioredoxin-like"/>
    <property type="match status" value="1"/>
</dbReference>
<dbReference type="InterPro" id="IPR011899">
    <property type="entry name" value="Glutaredoxin_euk/vir"/>
</dbReference>
<evidence type="ECO:0000313" key="5">
    <source>
        <dbReference type="EMBL" id="EJT69225.1"/>
    </source>
</evidence>
<dbReference type="STRING" id="644352.J3PH65"/>
<gene>
    <name evidence="6" type="primary">20353303</name>
    <name evidence="5" type="ORF">GGTG_12845</name>
</gene>
<dbReference type="EMBL" id="GL385404">
    <property type="protein sequence ID" value="EJT69225.1"/>
    <property type="molecule type" value="Genomic_DNA"/>
</dbReference>
<reference evidence="5" key="3">
    <citation type="submission" date="2010-09" db="EMBL/GenBank/DDBJ databases">
        <title>Annotation of Gaeumannomyces graminis var. tritici R3-111a-1.</title>
        <authorList>
            <consortium name="The Broad Institute Genome Sequencing Platform"/>
            <person name="Ma L.-J."/>
            <person name="Dead R."/>
            <person name="Young S.K."/>
            <person name="Zeng Q."/>
            <person name="Gargeya S."/>
            <person name="Fitzgerald M."/>
            <person name="Haas B."/>
            <person name="Abouelleil A."/>
            <person name="Alvarado L."/>
            <person name="Arachchi H.M."/>
            <person name="Berlin A."/>
            <person name="Brown A."/>
            <person name="Chapman S.B."/>
            <person name="Chen Z."/>
            <person name="Dunbar C."/>
            <person name="Freedman E."/>
            <person name="Gearin G."/>
            <person name="Gellesch M."/>
            <person name="Goldberg J."/>
            <person name="Griggs A."/>
            <person name="Gujja S."/>
            <person name="Heiman D."/>
            <person name="Howarth C."/>
            <person name="Larson L."/>
            <person name="Lui A."/>
            <person name="MacDonald P.J.P."/>
            <person name="Mehta T."/>
            <person name="Montmayeur A."/>
            <person name="Murphy C."/>
            <person name="Neiman D."/>
            <person name="Pearson M."/>
            <person name="Priest M."/>
            <person name="Roberts A."/>
            <person name="Saif S."/>
            <person name="Shea T."/>
            <person name="Shenoy N."/>
            <person name="Sisk P."/>
            <person name="Stolte C."/>
            <person name="Sykes S."/>
            <person name="Yandava C."/>
            <person name="Wortman J."/>
            <person name="Nusbaum C."/>
            <person name="Birren B."/>
        </authorList>
    </citation>
    <scope>NUCLEOTIDE SEQUENCE</scope>
    <source>
        <strain evidence="5">R3-111a-1</strain>
    </source>
</reference>
<accession>J3PH65</accession>
<feature type="chain" id="PRO_5015095406" evidence="3">
    <location>
        <begin position="31"/>
        <end position="274"/>
    </location>
</feature>
<evidence type="ECO:0000259" key="4">
    <source>
        <dbReference type="Pfam" id="PF00462"/>
    </source>
</evidence>
<dbReference type="InterPro" id="IPR036249">
    <property type="entry name" value="Thioredoxin-like_sf"/>
</dbReference>
<dbReference type="EnsemblFungi" id="EJT69225">
    <property type="protein sequence ID" value="EJT69225"/>
    <property type="gene ID" value="GGTG_12845"/>
</dbReference>
<dbReference type="eggNOG" id="KOG1752">
    <property type="taxonomic scope" value="Eukaryota"/>
</dbReference>
<dbReference type="FunFam" id="3.40.30.10:FF:000093">
    <property type="entry name" value="Glutaredoxin 2"/>
    <property type="match status" value="1"/>
</dbReference>
<dbReference type="FunCoup" id="J3PH65">
    <property type="interactions" value="23"/>
</dbReference>
<evidence type="ECO:0000256" key="3">
    <source>
        <dbReference type="SAM" id="SignalP"/>
    </source>
</evidence>
<dbReference type="GO" id="GO:0005801">
    <property type="term" value="C:cis-Golgi network"/>
    <property type="evidence" value="ECO:0007669"/>
    <property type="project" value="UniProtKB-ARBA"/>
</dbReference>
<reference evidence="6" key="5">
    <citation type="submission" date="2018-04" db="UniProtKB">
        <authorList>
            <consortium name="EnsemblFungi"/>
        </authorList>
    </citation>
    <scope>IDENTIFICATION</scope>
    <source>
        <strain evidence="6">R3-111a-1</strain>
    </source>
</reference>
<dbReference type="PRINTS" id="PR00160">
    <property type="entry name" value="GLUTAREDOXIN"/>
</dbReference>
<name>J3PH65_GAET3</name>
<feature type="compositionally biased region" description="Basic and acidic residues" evidence="2">
    <location>
        <begin position="73"/>
        <end position="86"/>
    </location>
</feature>
<reference evidence="7" key="1">
    <citation type="submission" date="2010-07" db="EMBL/GenBank/DDBJ databases">
        <title>The genome sequence of Gaeumannomyces graminis var. tritici strain R3-111a-1.</title>
        <authorList>
            <consortium name="The Broad Institute Genome Sequencing Platform"/>
            <person name="Ma L.-J."/>
            <person name="Dead R."/>
            <person name="Young S."/>
            <person name="Zeng Q."/>
            <person name="Koehrsen M."/>
            <person name="Alvarado L."/>
            <person name="Berlin A."/>
            <person name="Chapman S.B."/>
            <person name="Chen Z."/>
            <person name="Freedman E."/>
            <person name="Gellesch M."/>
            <person name="Goldberg J."/>
            <person name="Griggs A."/>
            <person name="Gujja S."/>
            <person name="Heilman E.R."/>
            <person name="Heiman D."/>
            <person name="Hepburn T."/>
            <person name="Howarth C."/>
            <person name="Jen D."/>
            <person name="Larson L."/>
            <person name="Mehta T."/>
            <person name="Neiman D."/>
            <person name="Pearson M."/>
            <person name="Roberts A."/>
            <person name="Saif S."/>
            <person name="Shea T."/>
            <person name="Shenoy N."/>
            <person name="Sisk P."/>
            <person name="Stolte C."/>
            <person name="Sykes S."/>
            <person name="Walk T."/>
            <person name="White J."/>
            <person name="Yandava C."/>
            <person name="Haas B."/>
            <person name="Nusbaum C."/>
            <person name="Birren B."/>
        </authorList>
    </citation>
    <scope>NUCLEOTIDE SEQUENCE [LARGE SCALE GENOMIC DNA]</scope>
    <source>
        <strain evidence="7">R3-111a-1</strain>
    </source>
</reference>
<proteinExistence type="inferred from homology"/>
<dbReference type="GO" id="GO:0034599">
    <property type="term" value="P:cellular response to oxidative stress"/>
    <property type="evidence" value="ECO:0007669"/>
    <property type="project" value="TreeGrafter"/>
</dbReference>
<dbReference type="CDD" id="cd03419">
    <property type="entry name" value="GRX_GRXh_1_2_like"/>
    <property type="match status" value="1"/>
</dbReference>
<feature type="domain" description="Glutaredoxin" evidence="4">
    <location>
        <begin position="169"/>
        <end position="234"/>
    </location>
</feature>
<dbReference type="Gene3D" id="3.40.30.10">
    <property type="entry name" value="Glutaredoxin"/>
    <property type="match status" value="1"/>
</dbReference>
<dbReference type="GO" id="GO:0005796">
    <property type="term" value="C:Golgi lumen"/>
    <property type="evidence" value="ECO:0007669"/>
    <property type="project" value="TreeGrafter"/>
</dbReference>
<dbReference type="InterPro" id="IPR002109">
    <property type="entry name" value="Glutaredoxin"/>
</dbReference>
<dbReference type="Proteomes" id="UP000006039">
    <property type="component" value="Unassembled WGS sequence"/>
</dbReference>
<feature type="region of interest" description="Disordered" evidence="2">
    <location>
        <begin position="51"/>
        <end position="86"/>
    </location>
</feature>
<evidence type="ECO:0000256" key="2">
    <source>
        <dbReference type="SAM" id="MobiDB-lite"/>
    </source>
</evidence>
<dbReference type="PANTHER" id="PTHR45694">
    <property type="entry name" value="GLUTAREDOXIN 2"/>
    <property type="match status" value="1"/>
</dbReference>
<dbReference type="PROSITE" id="PS51354">
    <property type="entry name" value="GLUTAREDOXIN_2"/>
    <property type="match status" value="1"/>
</dbReference>
<dbReference type="GO" id="GO:0004362">
    <property type="term" value="F:glutathione-disulfide reductase (NADPH) activity"/>
    <property type="evidence" value="ECO:0007669"/>
    <property type="project" value="UniProtKB-ARBA"/>
</dbReference>
<feature type="signal peptide" evidence="3">
    <location>
        <begin position="1"/>
        <end position="30"/>
    </location>
</feature>
<dbReference type="AlphaFoldDB" id="J3PH65"/>
<dbReference type="NCBIfam" id="TIGR02180">
    <property type="entry name" value="GRX_euk"/>
    <property type="match status" value="1"/>
</dbReference>
<dbReference type="PANTHER" id="PTHR45694:SF5">
    <property type="entry name" value="GLUTAREDOXIN 2"/>
    <property type="match status" value="1"/>
</dbReference>
<dbReference type="GeneID" id="20353303"/>
<comment type="similarity">
    <text evidence="1">Belongs to the glutaredoxin family. Monothiol subfamily.</text>
</comment>
<dbReference type="GO" id="GO:0000324">
    <property type="term" value="C:fungal-type vacuole"/>
    <property type="evidence" value="ECO:0007669"/>
    <property type="project" value="TreeGrafter"/>
</dbReference>
<dbReference type="RefSeq" id="XP_009229010.1">
    <property type="nucleotide sequence ID" value="XM_009230746.1"/>
</dbReference>
<evidence type="ECO:0000256" key="1">
    <source>
        <dbReference type="ARBA" id="ARBA00009630"/>
    </source>
</evidence>
<dbReference type="HOGENOM" id="CLU_026126_0_0_1"/>